<evidence type="ECO:0000259" key="3">
    <source>
        <dbReference type="Pfam" id="PF17667"/>
    </source>
</evidence>
<dbReference type="InterPro" id="IPR045339">
    <property type="entry name" value="DUF6534"/>
</dbReference>
<evidence type="ECO:0000313" key="6">
    <source>
        <dbReference type="Proteomes" id="UP000290288"/>
    </source>
</evidence>
<feature type="transmembrane region" description="Helical" evidence="2">
    <location>
        <begin position="77"/>
        <end position="99"/>
    </location>
</feature>
<evidence type="ECO:0000256" key="2">
    <source>
        <dbReference type="SAM" id="Phobius"/>
    </source>
</evidence>
<keyword evidence="6" id="KW-1185">Reference proteome</keyword>
<feature type="domain" description="DUF6534" evidence="4">
    <location>
        <begin position="125"/>
        <end position="211"/>
    </location>
</feature>
<dbReference type="InterPro" id="IPR011009">
    <property type="entry name" value="Kinase-like_dom_sf"/>
</dbReference>
<feature type="transmembrane region" description="Helical" evidence="2">
    <location>
        <begin position="42"/>
        <end position="65"/>
    </location>
</feature>
<dbReference type="InterPro" id="IPR040976">
    <property type="entry name" value="Pkinase_fungal"/>
</dbReference>
<feature type="domain" description="Fungal-type protein kinase" evidence="3">
    <location>
        <begin position="853"/>
        <end position="981"/>
    </location>
</feature>
<feature type="transmembrane region" description="Helical" evidence="2">
    <location>
        <begin position="160"/>
        <end position="180"/>
    </location>
</feature>
<sequence length="1148" mass="129363">MGEFSSTLGALLVAVFINTYLYGVVSFQYASYYSSKFQDPRWVTLTIGALFVTDTFHSISIIYMAWVYAVLILTRKYIIYVPLVAIAVGAFVGGMIVGIKVWLADTMMELSSVNKVLTFWLTAKAALDVSIAVILLYTLNASKTGMRKSDKVLNRLMRTSVQTGVCTSVFAILCMVLFLVKPGTQYYLMFGLPIPRVYTCTLLDTLISRDSLRNMMDGSSTFKWLSILNTDGCLFSIINHCIVVLIHPILCPIIMPTGPSTEDTGCYQSLAMPNPPAELEDVRKPTVTPASKVESAPTSPGKGLLVPCARADAPAQDNDQNQPPTAPKPPAGLEDLKNPTDSPTAKDKPAPYAPRKGRLALKDLLIPEATAHATVQKRDNDQPKPKAAPSQPTPQEPEADYKSKAAPLPSRASVEKGQQPGTAVEEGAVGSSPGSPPYYPGSPPYCPGSPLYHPGNSPFRPESPPYFPGSPLYRPESPTFRYVDPLDQPKFKNICCELESHTSCTREPQTKLGDSLYSRITSKESIKEFFKTCPHYDHDRRTWKGMYEILWAPSSPGYSKHRVRDLTDKFFDIISSIMGQLGDYDGKRVLRVVGDTPLYHEEFQGLVHEYSSPTFVIQAEGPSFELPSHRGTGQYARKDRFGFTNITTCIDVVYGVSRKVILAQQAIYARQIFVQQPNRRFVRTLVLTENDVQLYHFDHSGSHCSTMTECPAPALIRIILGLSSLDEEVLGLDTSIQWTIDPETGRKESGTLTIKDDETKISKTYDLCGVDPSFRQFCIVGRGTTCWPLWDEEGQGLLIAKDCYRFDDSGCTPEFETLKIAWDLGGCARMVSYEANRGESVNGFGFCPCRSGRTRNQIFSRIVMEKYGKNLLGFESELQLLHAIRDSIRGHMMLFSKGFIHRDVHWSNVLLGKPDAPWGDRGILIDFDMAKRLDKLTEERWPTGHYQSLSITILRNAFAKPEEQILGHDWFDELESYFYMTSTIMYEFNGPNNYRKTLPSFIQEWLETFDNGQDYLKKNLEFKRRWILSDVPADPKKHVDTSYWSRHSLLLLDRFYAFTRRMAMEKERIRNLPKEKAMEALSHLQSKIEPHYVEVLYYFDIAIQGLEAAEDSDFDADSQTHGIKRELEDDSEEELDIRPTKRGRLGML</sequence>
<dbReference type="AlphaFoldDB" id="A0A4V1Q2U3"/>
<feature type="region of interest" description="Disordered" evidence="1">
    <location>
        <begin position="265"/>
        <end position="354"/>
    </location>
</feature>
<dbReference type="Proteomes" id="UP000290288">
    <property type="component" value="Unassembled WGS sequence"/>
</dbReference>
<evidence type="ECO:0008006" key="7">
    <source>
        <dbReference type="Google" id="ProtNLM"/>
    </source>
</evidence>
<feature type="region of interest" description="Disordered" evidence="1">
    <location>
        <begin position="371"/>
        <end position="442"/>
    </location>
</feature>
<dbReference type="PANTHER" id="PTHR38248:SF2">
    <property type="entry name" value="FUNK1 11"/>
    <property type="match status" value="1"/>
</dbReference>
<dbReference type="Pfam" id="PF20152">
    <property type="entry name" value="DUF6534"/>
    <property type="match status" value="1"/>
</dbReference>
<dbReference type="OrthoDB" id="5584477at2759"/>
<feature type="region of interest" description="Disordered" evidence="1">
    <location>
        <begin position="1114"/>
        <end position="1148"/>
    </location>
</feature>
<name>A0A4V1Q2U3_9AGAR</name>
<dbReference type="EMBL" id="SDEE01000453">
    <property type="protein sequence ID" value="RXW16288.1"/>
    <property type="molecule type" value="Genomic_DNA"/>
</dbReference>
<comment type="caution">
    <text evidence="5">The sequence shown here is derived from an EMBL/GenBank/DDBJ whole genome shotgun (WGS) entry which is preliminary data.</text>
</comment>
<keyword evidence="2" id="KW-0812">Transmembrane</keyword>
<dbReference type="Pfam" id="PF17667">
    <property type="entry name" value="Pkinase_fungal"/>
    <property type="match status" value="2"/>
</dbReference>
<evidence type="ECO:0000256" key="1">
    <source>
        <dbReference type="SAM" id="MobiDB-lite"/>
    </source>
</evidence>
<dbReference type="SUPFAM" id="SSF56112">
    <property type="entry name" value="Protein kinase-like (PK-like)"/>
    <property type="match status" value="1"/>
</dbReference>
<feature type="compositionally biased region" description="Basic and acidic residues" evidence="1">
    <location>
        <begin position="334"/>
        <end position="349"/>
    </location>
</feature>
<accession>A0A4V1Q2U3</accession>
<feature type="transmembrane region" description="Helical" evidence="2">
    <location>
        <begin position="7"/>
        <end position="30"/>
    </location>
</feature>
<dbReference type="STRING" id="2316362.A0A4V1Q2U3"/>
<dbReference type="Gene3D" id="1.10.510.10">
    <property type="entry name" value="Transferase(Phosphotransferase) domain 1"/>
    <property type="match status" value="1"/>
</dbReference>
<proteinExistence type="predicted"/>
<reference evidence="5 6" key="1">
    <citation type="submission" date="2019-01" db="EMBL/GenBank/DDBJ databases">
        <title>Draft genome sequence of Psathyrella aberdarensis IHI B618.</title>
        <authorList>
            <person name="Buettner E."/>
            <person name="Kellner H."/>
        </authorList>
    </citation>
    <scope>NUCLEOTIDE SEQUENCE [LARGE SCALE GENOMIC DNA]</scope>
    <source>
        <strain evidence="5 6">IHI B618</strain>
    </source>
</reference>
<feature type="transmembrane region" description="Helical" evidence="2">
    <location>
        <begin position="119"/>
        <end position="139"/>
    </location>
</feature>
<evidence type="ECO:0000259" key="4">
    <source>
        <dbReference type="Pfam" id="PF20152"/>
    </source>
</evidence>
<gene>
    <name evidence="5" type="ORF">EST38_g9569</name>
</gene>
<keyword evidence="2" id="KW-1133">Transmembrane helix</keyword>
<evidence type="ECO:0000313" key="5">
    <source>
        <dbReference type="EMBL" id="RXW16288.1"/>
    </source>
</evidence>
<organism evidence="5 6">
    <name type="scientific">Candolleomyces aberdarensis</name>
    <dbReference type="NCBI Taxonomy" id="2316362"/>
    <lineage>
        <taxon>Eukaryota</taxon>
        <taxon>Fungi</taxon>
        <taxon>Dikarya</taxon>
        <taxon>Basidiomycota</taxon>
        <taxon>Agaricomycotina</taxon>
        <taxon>Agaricomycetes</taxon>
        <taxon>Agaricomycetidae</taxon>
        <taxon>Agaricales</taxon>
        <taxon>Agaricineae</taxon>
        <taxon>Psathyrellaceae</taxon>
        <taxon>Candolleomyces</taxon>
    </lineage>
</organism>
<feature type="domain" description="Fungal-type protein kinase" evidence="3">
    <location>
        <begin position="662"/>
        <end position="834"/>
    </location>
</feature>
<keyword evidence="2" id="KW-0472">Membrane</keyword>
<dbReference type="PANTHER" id="PTHR38248">
    <property type="entry name" value="FUNK1 6"/>
    <property type="match status" value="1"/>
</dbReference>
<protein>
    <recommendedName>
        <fullName evidence="7">Protein kinase domain-containing protein</fullName>
    </recommendedName>
</protein>